<evidence type="ECO:0000256" key="1">
    <source>
        <dbReference type="SAM" id="SignalP"/>
    </source>
</evidence>
<evidence type="ECO:0000313" key="2">
    <source>
        <dbReference type="EMBL" id="SSY80597.1"/>
    </source>
</evidence>
<accession>A0A376BUE7</accession>
<dbReference type="RefSeq" id="WP_377896425.1">
    <property type="nucleotide sequence ID" value="NZ_CP091519.2"/>
</dbReference>
<keyword evidence="1" id="KW-0732">Signal</keyword>
<protein>
    <submittedName>
        <fullName evidence="2">Uncharacterized protein</fullName>
    </submittedName>
</protein>
<sequence length="67" mass="7070">MKTKLSVLLLATAFAAHAAPEKDNKTTDKKPSAAQNAPVTVVTAPLKTNSKAPLEIDATAYIVKDLH</sequence>
<organism evidence="2 3">
    <name type="scientific">Alysiella crassa</name>
    <dbReference type="NCBI Taxonomy" id="153491"/>
    <lineage>
        <taxon>Bacteria</taxon>
        <taxon>Pseudomonadati</taxon>
        <taxon>Pseudomonadota</taxon>
        <taxon>Betaproteobacteria</taxon>
        <taxon>Neisseriales</taxon>
        <taxon>Neisseriaceae</taxon>
        <taxon>Alysiella</taxon>
    </lineage>
</organism>
<dbReference type="STRING" id="1120980.GCA_000745955_00954"/>
<proteinExistence type="predicted"/>
<keyword evidence="3" id="KW-1185">Reference proteome</keyword>
<name>A0A376BUE7_9NEIS</name>
<gene>
    <name evidence="2" type="ORF">NCTC10283_02157</name>
</gene>
<feature type="signal peptide" evidence="1">
    <location>
        <begin position="1"/>
        <end position="18"/>
    </location>
</feature>
<dbReference type="Proteomes" id="UP000254209">
    <property type="component" value="Unassembled WGS sequence"/>
</dbReference>
<evidence type="ECO:0000313" key="3">
    <source>
        <dbReference type="Proteomes" id="UP000254209"/>
    </source>
</evidence>
<reference evidence="2 3" key="1">
    <citation type="submission" date="2018-06" db="EMBL/GenBank/DDBJ databases">
        <authorList>
            <consortium name="Pathogen Informatics"/>
            <person name="Doyle S."/>
        </authorList>
    </citation>
    <scope>NUCLEOTIDE SEQUENCE [LARGE SCALE GENOMIC DNA]</scope>
    <source>
        <strain evidence="2 3">NCTC10283</strain>
    </source>
</reference>
<dbReference type="EMBL" id="UFSO01000003">
    <property type="protein sequence ID" value="SSY80597.1"/>
    <property type="molecule type" value="Genomic_DNA"/>
</dbReference>
<feature type="chain" id="PRO_5016969565" evidence="1">
    <location>
        <begin position="19"/>
        <end position="67"/>
    </location>
</feature>
<dbReference type="AlphaFoldDB" id="A0A376BUE7"/>